<dbReference type="PANTHER" id="PTHR46648:SF1">
    <property type="entry name" value="ADENOSINE 5'-MONOPHOSPHORAMIDASE HNT1"/>
    <property type="match status" value="1"/>
</dbReference>
<feature type="domain" description="HIT" evidence="2">
    <location>
        <begin position="4"/>
        <end position="107"/>
    </location>
</feature>
<reference evidence="3 4" key="1">
    <citation type="submission" date="2023-03" db="EMBL/GenBank/DDBJ databases">
        <title>Bacillus Genome Sequencing.</title>
        <authorList>
            <person name="Dunlap C."/>
        </authorList>
    </citation>
    <scope>NUCLEOTIDE SEQUENCE [LARGE SCALE GENOMIC DNA]</scope>
    <source>
        <strain evidence="3 4">B-4107</strain>
    </source>
</reference>
<evidence type="ECO:0000313" key="3">
    <source>
        <dbReference type="EMBL" id="MED4128363.1"/>
    </source>
</evidence>
<dbReference type="EMBL" id="JAROAS010000016">
    <property type="protein sequence ID" value="MED4128363.1"/>
    <property type="molecule type" value="Genomic_DNA"/>
</dbReference>
<feature type="short sequence motif" description="Histidine triad motif" evidence="1">
    <location>
        <begin position="91"/>
        <end position="95"/>
    </location>
</feature>
<dbReference type="Gene3D" id="3.30.428.10">
    <property type="entry name" value="HIT-like"/>
    <property type="match status" value="1"/>
</dbReference>
<organism evidence="3 4">
    <name type="scientific">Shouchella miscanthi</name>
    <dbReference type="NCBI Taxonomy" id="2598861"/>
    <lineage>
        <taxon>Bacteria</taxon>
        <taxon>Bacillati</taxon>
        <taxon>Bacillota</taxon>
        <taxon>Bacilli</taxon>
        <taxon>Bacillales</taxon>
        <taxon>Bacillaceae</taxon>
        <taxon>Shouchella</taxon>
    </lineage>
</organism>
<evidence type="ECO:0000259" key="2">
    <source>
        <dbReference type="PROSITE" id="PS51084"/>
    </source>
</evidence>
<dbReference type="PRINTS" id="PR00332">
    <property type="entry name" value="HISTRIAD"/>
</dbReference>
<proteinExistence type="predicted"/>
<dbReference type="Proteomes" id="UP001341820">
    <property type="component" value="Unassembled WGS sequence"/>
</dbReference>
<dbReference type="RefSeq" id="WP_052007631.1">
    <property type="nucleotide sequence ID" value="NZ_CP042163.1"/>
</dbReference>
<gene>
    <name evidence="3" type="ORF">P5F74_09500</name>
</gene>
<evidence type="ECO:0000256" key="1">
    <source>
        <dbReference type="PROSITE-ProRule" id="PRU00464"/>
    </source>
</evidence>
<dbReference type="Pfam" id="PF01230">
    <property type="entry name" value="HIT"/>
    <property type="match status" value="1"/>
</dbReference>
<dbReference type="InterPro" id="IPR001310">
    <property type="entry name" value="Histidine_triad_HIT"/>
</dbReference>
<accession>A0ABU6NLQ1</accession>
<protein>
    <submittedName>
        <fullName evidence="3">HIT family protein</fullName>
    </submittedName>
</protein>
<dbReference type="PANTHER" id="PTHR46648">
    <property type="entry name" value="HIT FAMILY PROTEIN 1"/>
    <property type="match status" value="1"/>
</dbReference>
<dbReference type="InterPro" id="IPR036265">
    <property type="entry name" value="HIT-like_sf"/>
</dbReference>
<sequence length="131" mass="15233">MNCLFCEISQSRQDAKIVYEDEHCLAILDIYPIRPGHTLVIPKKHVTDIHQLETDSYIHLMKVVRERSRHLQSTLNPKKVGMAIVGFDIDHLHVHLVPLEEYHDLTSQAYLHGALKRETEEALAMMQRKLK</sequence>
<evidence type="ECO:0000313" key="4">
    <source>
        <dbReference type="Proteomes" id="UP001341820"/>
    </source>
</evidence>
<dbReference type="InterPro" id="IPR011146">
    <property type="entry name" value="HIT-like"/>
</dbReference>
<comment type="caution">
    <text evidence="3">The sequence shown here is derived from an EMBL/GenBank/DDBJ whole genome shotgun (WGS) entry which is preliminary data.</text>
</comment>
<name>A0ABU6NLQ1_9BACI</name>
<dbReference type="SUPFAM" id="SSF54197">
    <property type="entry name" value="HIT-like"/>
    <property type="match status" value="1"/>
</dbReference>
<keyword evidence="4" id="KW-1185">Reference proteome</keyword>
<dbReference type="PROSITE" id="PS51084">
    <property type="entry name" value="HIT_2"/>
    <property type="match status" value="1"/>
</dbReference>